<feature type="region of interest" description="Disordered" evidence="4">
    <location>
        <begin position="826"/>
        <end position="893"/>
    </location>
</feature>
<feature type="domain" description="Rab effector MyRIP/Melanophilin" evidence="5">
    <location>
        <begin position="1228"/>
        <end position="1488"/>
    </location>
</feature>
<feature type="compositionally biased region" description="Basic and acidic residues" evidence="4">
    <location>
        <begin position="1074"/>
        <end position="1117"/>
    </location>
</feature>
<feature type="compositionally biased region" description="Polar residues" evidence="4">
    <location>
        <begin position="1121"/>
        <end position="1136"/>
    </location>
</feature>
<dbReference type="PANTHER" id="PTHR14555">
    <property type="entry name" value="MYELIN-ASSOCIATED OLIGODENDROCYTIC BASIC PROTEIN MOBP -RELATED"/>
    <property type="match status" value="1"/>
</dbReference>
<feature type="region of interest" description="Disordered" evidence="4">
    <location>
        <begin position="1342"/>
        <end position="1367"/>
    </location>
</feature>
<feature type="compositionally biased region" description="Basic and acidic residues" evidence="4">
    <location>
        <begin position="1142"/>
        <end position="1244"/>
    </location>
</feature>
<gene>
    <name evidence="6" type="ORF">QQF64_022165</name>
</gene>
<feature type="compositionally biased region" description="Polar residues" evidence="4">
    <location>
        <begin position="976"/>
        <end position="991"/>
    </location>
</feature>
<proteinExistence type="predicted"/>
<feature type="compositionally biased region" description="Basic and acidic residues" evidence="4">
    <location>
        <begin position="274"/>
        <end position="285"/>
    </location>
</feature>
<feature type="coiled-coil region" evidence="3">
    <location>
        <begin position="566"/>
        <end position="600"/>
    </location>
</feature>
<evidence type="ECO:0000313" key="6">
    <source>
        <dbReference type="EMBL" id="KAL1248847.1"/>
    </source>
</evidence>
<dbReference type="Pfam" id="PF04698">
    <property type="entry name" value="Rab_eff_C"/>
    <property type="match status" value="2"/>
</dbReference>
<evidence type="ECO:0000256" key="3">
    <source>
        <dbReference type="SAM" id="Coils"/>
    </source>
</evidence>
<feature type="region of interest" description="Disordered" evidence="4">
    <location>
        <begin position="912"/>
        <end position="951"/>
    </location>
</feature>
<dbReference type="EMBL" id="JAYMGO010000024">
    <property type="protein sequence ID" value="KAL1248847.1"/>
    <property type="molecule type" value="Genomic_DNA"/>
</dbReference>
<feature type="compositionally biased region" description="Basic and acidic residues" evidence="4">
    <location>
        <begin position="1282"/>
        <end position="1293"/>
    </location>
</feature>
<organism evidence="6 7">
    <name type="scientific">Cirrhinus molitorella</name>
    <name type="common">mud carp</name>
    <dbReference type="NCBI Taxonomy" id="172907"/>
    <lineage>
        <taxon>Eukaryota</taxon>
        <taxon>Metazoa</taxon>
        <taxon>Chordata</taxon>
        <taxon>Craniata</taxon>
        <taxon>Vertebrata</taxon>
        <taxon>Euteleostomi</taxon>
        <taxon>Actinopterygii</taxon>
        <taxon>Neopterygii</taxon>
        <taxon>Teleostei</taxon>
        <taxon>Ostariophysi</taxon>
        <taxon>Cypriniformes</taxon>
        <taxon>Cyprinidae</taxon>
        <taxon>Labeoninae</taxon>
        <taxon>Labeonini</taxon>
        <taxon>Cirrhinus</taxon>
    </lineage>
</organism>
<feature type="coiled-coil region" evidence="3">
    <location>
        <begin position="145"/>
        <end position="242"/>
    </location>
</feature>
<keyword evidence="2" id="KW-0862">Zinc</keyword>
<feature type="compositionally biased region" description="Polar residues" evidence="4">
    <location>
        <begin position="834"/>
        <end position="860"/>
    </location>
</feature>
<name>A0ABR3LB11_9TELE</name>
<dbReference type="SUPFAM" id="SSF57997">
    <property type="entry name" value="Tropomyosin"/>
    <property type="match status" value="1"/>
</dbReference>
<accession>A0ABR3LB11</accession>
<protein>
    <recommendedName>
        <fullName evidence="5">Rab effector MyRIP/Melanophilin domain-containing protein</fullName>
    </recommendedName>
</protein>
<feature type="compositionally biased region" description="Low complexity" evidence="4">
    <location>
        <begin position="649"/>
        <end position="666"/>
    </location>
</feature>
<feature type="region of interest" description="Disordered" evidence="4">
    <location>
        <begin position="392"/>
        <end position="420"/>
    </location>
</feature>
<dbReference type="Proteomes" id="UP001558613">
    <property type="component" value="Unassembled WGS sequence"/>
</dbReference>
<dbReference type="PANTHER" id="PTHR14555:SF6">
    <property type="entry name" value="RAB EFFECTOR MYRIP"/>
    <property type="match status" value="1"/>
</dbReference>
<keyword evidence="1" id="KW-0863">Zinc-finger</keyword>
<feature type="compositionally biased region" description="Low complexity" evidence="4">
    <location>
        <begin position="1351"/>
        <end position="1363"/>
    </location>
</feature>
<evidence type="ECO:0000313" key="7">
    <source>
        <dbReference type="Proteomes" id="UP001558613"/>
    </source>
</evidence>
<feature type="coiled-coil region" evidence="3">
    <location>
        <begin position="1411"/>
        <end position="1445"/>
    </location>
</feature>
<feature type="region of interest" description="Disordered" evidence="4">
    <location>
        <begin position="1074"/>
        <end position="1320"/>
    </location>
</feature>
<sequence>MRYFNAGAWLRVGLGSPTCQSGPPVATSQFISLGSPIARCLQELLKPFPFDQCLAQNKIRGPINRSVSVSGLSLPHCVEMSHTTDPVGHWEDLEAWLSAMTDSLLPKAAETLRHQTQDHDPCQSYSHKELAKISSSLSHTLIATLKLSNRHAANLQKELTRAQQRIKQLELEAEHAQSAYAELTSKLQYAGQLLEKAKTNFRDKTSRIKALETHLNEARTEIDHLTEQLDHITEESDNVKDELKHAYELHPETTRTRRDLTSPLPSRIGSTVSERAREQKGERAKLKPSPALSEETYLTIKPREILQASHRPSCGIDFRDLAKLARNINQFIPSMPGGQDVQAYLQDVDFHLEMRPSVTDKERLYLLRTTSSPEGNTATIPNTINITHTPSSAALLGQPPSSREELSLTSRSPEYTTPLSAPRTTWVGTRWTGKALSPHCLPDVHTWNIAMQKGDILGSPIARYLQELLKPFPFDQCLAQNKIRGPINRLLRTQSLEWYYNNVKSRFKRFGSAKVLKTLYRKHIIERGALSELPEVSAHEGSNDNGSICDGSDSTLYRQSEGHSMADTLTVALRVAEEAIEEAIAKAESYRDSLEKQNEARYLRDHKEELIEELATTIVQKIIQRGKRPEIQAEYEFVWPQSSELPSPTSTQNTHTTQHSHTTSQHGAVAQTDSTSSYLLWKSRSAFSLTSDDSPEKDPEAGMAPGVAESTEVETAIQNYSSLRRESRASSLPGWKSVDRLDNSSASSVLQSPDGNWIALQSSQHSRPSLLTKRKSLVFSVLEKESGVVSAYDEMGSDSDPEDQGGWGAALLQFRRRLSDETYYTDSQHDPEWTYTQHPPVTSPSSGQYTNTETLNSDSETSPAPPTRARRPAHGTPEKKKGPSEAYLYPPYRHHGNSTALPLLRPEVLDVNFNPRLGGDSSDGEDQSEQVKRSRRRRKSKRETSENSRAHNALYSAATVENSAVLLNTMMMRRQQSQENPVSLNYRNPDTVTPPDLLTSDVVTPEPDYQNTVAHNSSAASPPMLSHPGASKPEFSVQGLLLRGSSVNETLEQELRSKLCELVGQVSERDVMSSDFEPIREVNDKQEDRVREKESEKLRPKERRESKRDRREGKSKEIGNLSETQTQVMDTSNAVKQINVAREIKRDRERQKEIERQVERERERQRELEKQIERDRERQREIEMQVERKQERQREMEKQLKQEQERQSEIEKDIEKKRKSIRMEKEKLEPIVSTKSKEEEKQESAGRVMEQNKSLKEDYDETKTPSEEKVKIISPQSQSETGSEKQEQLETKTTRSSTTSPDNAPCGLEEPMSPSEKYSAASLCSITTEVLKVLNATEELLGEAEGKGHDSSPASTPMSSGSGNRKLDQHLTKMEENVYLAAGAVYSLEGALSDLEDCARSISSSTTETELAFLEDQVATAAAQVQQSELQISDIEARISALKTAGLNVSACTRFSKYKSKPMPQTLDSSRHQRRKLPAPPIRSLSSEKEVKSEPQMRSMRL</sequence>
<feature type="compositionally biased region" description="Basic and acidic residues" evidence="4">
    <location>
        <begin position="1486"/>
        <end position="1495"/>
    </location>
</feature>
<feature type="region of interest" description="Disordered" evidence="4">
    <location>
        <begin position="642"/>
        <end position="671"/>
    </location>
</feature>
<feature type="compositionally biased region" description="Basic and acidic residues" evidence="4">
    <location>
        <begin position="1253"/>
        <end position="1271"/>
    </location>
</feature>
<feature type="region of interest" description="Disordered" evidence="4">
    <location>
        <begin position="1460"/>
        <end position="1502"/>
    </location>
</feature>
<reference evidence="6 7" key="1">
    <citation type="submission" date="2023-09" db="EMBL/GenBank/DDBJ databases">
        <authorList>
            <person name="Wang M."/>
        </authorList>
    </citation>
    <scope>NUCLEOTIDE SEQUENCE [LARGE SCALE GENOMIC DNA]</scope>
    <source>
        <strain evidence="6">GT-2023</strain>
        <tissue evidence="6">Liver</tissue>
    </source>
</reference>
<evidence type="ECO:0000256" key="2">
    <source>
        <dbReference type="ARBA" id="ARBA00022833"/>
    </source>
</evidence>
<feature type="compositionally biased region" description="Polar residues" evidence="4">
    <location>
        <begin position="1009"/>
        <end position="1020"/>
    </location>
</feature>
<keyword evidence="3" id="KW-0175">Coiled coil</keyword>
<feature type="region of interest" description="Disordered" evidence="4">
    <location>
        <begin position="689"/>
        <end position="708"/>
    </location>
</feature>
<feature type="region of interest" description="Disordered" evidence="4">
    <location>
        <begin position="254"/>
        <end position="291"/>
    </location>
</feature>
<evidence type="ECO:0000256" key="4">
    <source>
        <dbReference type="SAM" id="MobiDB-lite"/>
    </source>
</evidence>
<feature type="region of interest" description="Disordered" evidence="4">
    <location>
        <begin position="722"/>
        <end position="748"/>
    </location>
</feature>
<keyword evidence="1" id="KW-0479">Metal-binding</keyword>
<feature type="region of interest" description="Disordered" evidence="4">
    <location>
        <begin position="976"/>
        <end position="1032"/>
    </location>
</feature>
<evidence type="ECO:0000259" key="5">
    <source>
        <dbReference type="Pfam" id="PF04698"/>
    </source>
</evidence>
<dbReference type="Gene3D" id="1.10.287.1490">
    <property type="match status" value="1"/>
</dbReference>
<keyword evidence="7" id="KW-1185">Reference proteome</keyword>
<dbReference type="InterPro" id="IPR006788">
    <property type="entry name" value="Myrip/Melanophilin"/>
</dbReference>
<comment type="caution">
    <text evidence="6">The sequence shown here is derived from an EMBL/GenBank/DDBJ whole genome shotgun (WGS) entry which is preliminary data.</text>
</comment>
<feature type="domain" description="Rab effector MyRIP/Melanophilin" evidence="5">
    <location>
        <begin position="543"/>
        <end position="958"/>
    </location>
</feature>
<evidence type="ECO:0000256" key="1">
    <source>
        <dbReference type="ARBA" id="ARBA00022771"/>
    </source>
</evidence>
<dbReference type="InterPro" id="IPR051745">
    <property type="entry name" value="Intracell_Transport_Effector"/>
</dbReference>